<evidence type="ECO:0000256" key="1">
    <source>
        <dbReference type="SAM" id="MobiDB-lite"/>
    </source>
</evidence>
<name>A0A6J4N580_9ACTN</name>
<sequence>ERAGPRHPRGAGDRAAAGAGGHPHGLRRAARQGASRLGGRPPGRGGGRCAQVAGRGVRRAGPRLRPARGGGRLALLLPPGVRRRGRGLRAGGPAGPAHPGRAGDAVGRRLQAADLAGPGLRDPRCQRRRRHADPAQQGTRRGGRPGRGERRQPLPHHGLLPRAHRHL</sequence>
<dbReference type="EMBL" id="CADCUM010000052">
    <property type="protein sequence ID" value="CAA9375052.1"/>
    <property type="molecule type" value="Genomic_DNA"/>
</dbReference>
<feature type="compositionally biased region" description="Basic residues" evidence="1">
    <location>
        <begin position="56"/>
        <end position="66"/>
    </location>
</feature>
<reference evidence="2" key="1">
    <citation type="submission" date="2020-02" db="EMBL/GenBank/DDBJ databases">
        <authorList>
            <person name="Meier V. D."/>
        </authorList>
    </citation>
    <scope>NUCLEOTIDE SEQUENCE</scope>
    <source>
        <strain evidence="2">AVDCRST_MAG32</strain>
    </source>
</reference>
<gene>
    <name evidence="2" type="ORF">AVDCRST_MAG32-1104</name>
</gene>
<dbReference type="AlphaFoldDB" id="A0A6J4N580"/>
<protein>
    <submittedName>
        <fullName evidence="2">Segregation and condensation protein B</fullName>
    </submittedName>
</protein>
<proteinExistence type="predicted"/>
<evidence type="ECO:0000313" key="2">
    <source>
        <dbReference type="EMBL" id="CAA9375052.1"/>
    </source>
</evidence>
<feature type="non-terminal residue" evidence="2">
    <location>
        <position position="167"/>
    </location>
</feature>
<feature type="region of interest" description="Disordered" evidence="1">
    <location>
        <begin position="1"/>
        <end position="167"/>
    </location>
</feature>
<organism evidence="2">
    <name type="scientific">uncultured Nocardioides sp</name>
    <dbReference type="NCBI Taxonomy" id="198441"/>
    <lineage>
        <taxon>Bacteria</taxon>
        <taxon>Bacillati</taxon>
        <taxon>Actinomycetota</taxon>
        <taxon>Actinomycetes</taxon>
        <taxon>Propionibacteriales</taxon>
        <taxon>Nocardioidaceae</taxon>
        <taxon>Nocardioides</taxon>
        <taxon>environmental samples</taxon>
    </lineage>
</organism>
<feature type="non-terminal residue" evidence="2">
    <location>
        <position position="1"/>
    </location>
</feature>
<accession>A0A6J4N580</accession>